<protein>
    <submittedName>
        <fullName evidence="1">Uncharacterized protein</fullName>
    </submittedName>
</protein>
<name>A0A0A9G9G8_ARUDO</name>
<reference evidence="1" key="1">
    <citation type="submission" date="2014-09" db="EMBL/GenBank/DDBJ databases">
        <authorList>
            <person name="Magalhaes I.L.F."/>
            <person name="Oliveira U."/>
            <person name="Santos F.R."/>
            <person name="Vidigal T.H.D.A."/>
            <person name="Brescovit A.D."/>
            <person name="Santos A.J."/>
        </authorList>
    </citation>
    <scope>NUCLEOTIDE SEQUENCE</scope>
    <source>
        <tissue evidence="1">Shoot tissue taken approximately 20 cm above the soil surface</tissue>
    </source>
</reference>
<evidence type="ECO:0000313" key="1">
    <source>
        <dbReference type="EMBL" id="JAE17353.1"/>
    </source>
</evidence>
<dbReference type="AlphaFoldDB" id="A0A0A9G9G8"/>
<dbReference type="EMBL" id="GBRH01180543">
    <property type="protein sequence ID" value="JAE17353.1"/>
    <property type="molecule type" value="Transcribed_RNA"/>
</dbReference>
<sequence>MKGGSHNYHANNISRHAFMGERWRFSQGFTSLCIPHTAP</sequence>
<organism evidence="1">
    <name type="scientific">Arundo donax</name>
    <name type="common">Giant reed</name>
    <name type="synonym">Donax arundinaceus</name>
    <dbReference type="NCBI Taxonomy" id="35708"/>
    <lineage>
        <taxon>Eukaryota</taxon>
        <taxon>Viridiplantae</taxon>
        <taxon>Streptophyta</taxon>
        <taxon>Embryophyta</taxon>
        <taxon>Tracheophyta</taxon>
        <taxon>Spermatophyta</taxon>
        <taxon>Magnoliopsida</taxon>
        <taxon>Liliopsida</taxon>
        <taxon>Poales</taxon>
        <taxon>Poaceae</taxon>
        <taxon>PACMAD clade</taxon>
        <taxon>Arundinoideae</taxon>
        <taxon>Arundineae</taxon>
        <taxon>Arundo</taxon>
    </lineage>
</organism>
<proteinExistence type="predicted"/>
<reference evidence="1" key="2">
    <citation type="journal article" date="2015" name="Data Brief">
        <title>Shoot transcriptome of the giant reed, Arundo donax.</title>
        <authorList>
            <person name="Barrero R.A."/>
            <person name="Guerrero F.D."/>
            <person name="Moolhuijzen P."/>
            <person name="Goolsby J.A."/>
            <person name="Tidwell J."/>
            <person name="Bellgard S.E."/>
            <person name="Bellgard M.I."/>
        </authorList>
    </citation>
    <scope>NUCLEOTIDE SEQUENCE</scope>
    <source>
        <tissue evidence="1">Shoot tissue taken approximately 20 cm above the soil surface</tissue>
    </source>
</reference>
<accession>A0A0A9G9G8</accession>